<name>A0A5C6AFP6_9BACT</name>
<dbReference type="EMBL" id="SJPN01000006">
    <property type="protein sequence ID" value="TWT98247.1"/>
    <property type="molecule type" value="Genomic_DNA"/>
</dbReference>
<sequence length="52" mass="5742">MIVLNAPPVAHLRVELVFCRRFVDLSRTFSLGSGSHSFTREPDTAGEESTAH</sequence>
<proteinExistence type="predicted"/>
<dbReference type="AlphaFoldDB" id="A0A5C6AFP6"/>
<feature type="compositionally biased region" description="Basic and acidic residues" evidence="1">
    <location>
        <begin position="38"/>
        <end position="52"/>
    </location>
</feature>
<feature type="region of interest" description="Disordered" evidence="1">
    <location>
        <begin position="30"/>
        <end position="52"/>
    </location>
</feature>
<gene>
    <name evidence="2" type="ORF">Pla52n_47570</name>
</gene>
<comment type="caution">
    <text evidence="2">The sequence shown here is derived from an EMBL/GenBank/DDBJ whole genome shotgun (WGS) entry which is preliminary data.</text>
</comment>
<protein>
    <submittedName>
        <fullName evidence="2">Uncharacterized protein</fullName>
    </submittedName>
</protein>
<organism evidence="2 3">
    <name type="scientific">Stieleria varia</name>
    <dbReference type="NCBI Taxonomy" id="2528005"/>
    <lineage>
        <taxon>Bacteria</taxon>
        <taxon>Pseudomonadati</taxon>
        <taxon>Planctomycetota</taxon>
        <taxon>Planctomycetia</taxon>
        <taxon>Pirellulales</taxon>
        <taxon>Pirellulaceae</taxon>
        <taxon>Stieleria</taxon>
    </lineage>
</organism>
<reference evidence="2 3" key="1">
    <citation type="submission" date="2019-02" db="EMBL/GenBank/DDBJ databases">
        <title>Deep-cultivation of Planctomycetes and their phenomic and genomic characterization uncovers novel biology.</title>
        <authorList>
            <person name="Wiegand S."/>
            <person name="Jogler M."/>
            <person name="Boedeker C."/>
            <person name="Pinto D."/>
            <person name="Vollmers J."/>
            <person name="Rivas-Marin E."/>
            <person name="Kohn T."/>
            <person name="Peeters S.H."/>
            <person name="Heuer A."/>
            <person name="Rast P."/>
            <person name="Oberbeckmann S."/>
            <person name="Bunk B."/>
            <person name="Jeske O."/>
            <person name="Meyerdierks A."/>
            <person name="Storesund J.E."/>
            <person name="Kallscheuer N."/>
            <person name="Luecker S."/>
            <person name="Lage O.M."/>
            <person name="Pohl T."/>
            <person name="Merkel B.J."/>
            <person name="Hornburger P."/>
            <person name="Mueller R.-W."/>
            <person name="Bruemmer F."/>
            <person name="Labrenz M."/>
            <person name="Spormann A.M."/>
            <person name="Op Den Camp H."/>
            <person name="Overmann J."/>
            <person name="Amann R."/>
            <person name="Jetten M.S.M."/>
            <person name="Mascher T."/>
            <person name="Medema M.H."/>
            <person name="Devos D.P."/>
            <person name="Kaster A.-K."/>
            <person name="Ovreas L."/>
            <person name="Rohde M."/>
            <person name="Galperin M.Y."/>
            <person name="Jogler C."/>
        </authorList>
    </citation>
    <scope>NUCLEOTIDE SEQUENCE [LARGE SCALE GENOMIC DNA]</scope>
    <source>
        <strain evidence="2 3">Pla52n</strain>
    </source>
</reference>
<accession>A0A5C6AFP6</accession>
<evidence type="ECO:0000313" key="2">
    <source>
        <dbReference type="EMBL" id="TWT98247.1"/>
    </source>
</evidence>
<evidence type="ECO:0000256" key="1">
    <source>
        <dbReference type="SAM" id="MobiDB-lite"/>
    </source>
</evidence>
<evidence type="ECO:0000313" key="3">
    <source>
        <dbReference type="Proteomes" id="UP000320176"/>
    </source>
</evidence>
<keyword evidence="3" id="KW-1185">Reference proteome</keyword>
<dbReference type="Proteomes" id="UP000320176">
    <property type="component" value="Unassembled WGS sequence"/>
</dbReference>